<reference evidence="6 7" key="1">
    <citation type="journal article" date="2018" name="J. Microbiol.">
        <title>Baekduia soli gen. nov., sp. nov., a novel bacterium isolated from the soil of Baekdu Mountain and proposal of a novel family name, Baekduiaceae fam. nov.</title>
        <authorList>
            <person name="An D.S."/>
            <person name="Siddiqi M.Z."/>
            <person name="Kim K.H."/>
            <person name="Yu H.S."/>
            <person name="Im W.T."/>
        </authorList>
    </citation>
    <scope>NUCLEOTIDE SEQUENCE [LARGE SCALE GENOMIC DNA]</scope>
    <source>
        <strain evidence="6 7">BR7-21</strain>
    </source>
</reference>
<evidence type="ECO:0000256" key="2">
    <source>
        <dbReference type="ARBA" id="ARBA00022771"/>
    </source>
</evidence>
<gene>
    <name evidence="6" type="ORF">FSW04_19590</name>
</gene>
<keyword evidence="1" id="KW-0479">Metal-binding</keyword>
<keyword evidence="2" id="KW-0863">Zinc-finger</keyword>
<dbReference type="SUPFAM" id="SSF57716">
    <property type="entry name" value="Glucocorticoid receptor-like (DNA-binding domain)"/>
    <property type="match status" value="1"/>
</dbReference>
<keyword evidence="7" id="KW-1185">Reference proteome</keyword>
<dbReference type="GO" id="GO:0008270">
    <property type="term" value="F:zinc ion binding"/>
    <property type="evidence" value="ECO:0007669"/>
    <property type="project" value="UniProtKB-KW"/>
</dbReference>
<feature type="zinc finger region" description="dksA C4-type" evidence="4">
    <location>
        <begin position="107"/>
        <end position="131"/>
    </location>
</feature>
<dbReference type="PANTHER" id="PTHR33823">
    <property type="entry name" value="RNA POLYMERASE-BINDING TRANSCRIPTION FACTOR DKSA-RELATED"/>
    <property type="match status" value="1"/>
</dbReference>
<dbReference type="Pfam" id="PF01258">
    <property type="entry name" value="zf-dskA_traR"/>
    <property type="match status" value="1"/>
</dbReference>
<dbReference type="OrthoDB" id="1121111at2"/>
<dbReference type="PROSITE" id="PS51128">
    <property type="entry name" value="ZF_DKSA_2"/>
    <property type="match status" value="1"/>
</dbReference>
<name>A0A5B8U974_9ACTN</name>
<feature type="domain" description="Zinc finger DksA/TraR C4-type" evidence="5">
    <location>
        <begin position="102"/>
        <end position="135"/>
    </location>
</feature>
<evidence type="ECO:0000313" key="7">
    <source>
        <dbReference type="Proteomes" id="UP000321805"/>
    </source>
</evidence>
<dbReference type="AlphaFoldDB" id="A0A5B8U974"/>
<evidence type="ECO:0000256" key="4">
    <source>
        <dbReference type="PROSITE-ProRule" id="PRU00510"/>
    </source>
</evidence>
<dbReference type="PROSITE" id="PS01102">
    <property type="entry name" value="ZF_DKSA_1"/>
    <property type="match status" value="1"/>
</dbReference>
<dbReference type="Proteomes" id="UP000321805">
    <property type="component" value="Chromosome"/>
</dbReference>
<evidence type="ECO:0000256" key="1">
    <source>
        <dbReference type="ARBA" id="ARBA00022723"/>
    </source>
</evidence>
<dbReference type="Gene3D" id="1.20.120.910">
    <property type="entry name" value="DksA, coiled-coil domain"/>
    <property type="match status" value="1"/>
</dbReference>
<dbReference type="PANTHER" id="PTHR33823:SF4">
    <property type="entry name" value="GENERAL STRESS PROTEIN 16O"/>
    <property type="match status" value="1"/>
</dbReference>
<dbReference type="InterPro" id="IPR000962">
    <property type="entry name" value="Znf_DskA_TraR"/>
</dbReference>
<sequence>MPIMRRVLCLMAQSGYPEAMIPGDANDEDAVRALLLDRRRALSGRLTALTAAPELGAAQGFGKRIGDGTTEAIKRLTDIGVGSSTEHVLARIDRAIDKLDEGTYGRCDACDQAIAPARLSAMPDSVLCVACAALHRRPPPRR</sequence>
<evidence type="ECO:0000256" key="3">
    <source>
        <dbReference type="ARBA" id="ARBA00022833"/>
    </source>
</evidence>
<protein>
    <recommendedName>
        <fullName evidence="5">Zinc finger DksA/TraR C4-type domain-containing protein</fullName>
    </recommendedName>
</protein>
<dbReference type="KEGG" id="bsol:FSW04_19590"/>
<evidence type="ECO:0000313" key="6">
    <source>
        <dbReference type="EMBL" id="QEC49555.1"/>
    </source>
</evidence>
<proteinExistence type="predicted"/>
<organism evidence="6 7">
    <name type="scientific">Baekduia soli</name>
    <dbReference type="NCBI Taxonomy" id="496014"/>
    <lineage>
        <taxon>Bacteria</taxon>
        <taxon>Bacillati</taxon>
        <taxon>Actinomycetota</taxon>
        <taxon>Thermoleophilia</taxon>
        <taxon>Solirubrobacterales</taxon>
        <taxon>Baekduiaceae</taxon>
        <taxon>Baekduia</taxon>
    </lineage>
</organism>
<evidence type="ECO:0000259" key="5">
    <source>
        <dbReference type="Pfam" id="PF01258"/>
    </source>
</evidence>
<accession>A0A5B8U974</accession>
<keyword evidence="3" id="KW-0862">Zinc</keyword>
<dbReference type="InterPro" id="IPR020458">
    <property type="entry name" value="Znf_DskA_TraR_CS"/>
</dbReference>
<dbReference type="EMBL" id="CP042430">
    <property type="protein sequence ID" value="QEC49555.1"/>
    <property type="molecule type" value="Genomic_DNA"/>
</dbReference>